<accession>A0A6G0VKW8</accession>
<dbReference type="AlphaFoldDB" id="A0A6G0VKW8"/>
<keyword evidence="2" id="KW-1185">Reference proteome</keyword>
<gene>
    <name evidence="1" type="ORF">FWK35_00033670</name>
</gene>
<name>A0A6G0VKW8_APHCR</name>
<feature type="non-terminal residue" evidence="1">
    <location>
        <position position="32"/>
    </location>
</feature>
<evidence type="ECO:0000313" key="2">
    <source>
        <dbReference type="Proteomes" id="UP000478052"/>
    </source>
</evidence>
<protein>
    <submittedName>
        <fullName evidence="1">HTH psq-type domain-containing protein</fullName>
    </submittedName>
</protein>
<proteinExistence type="predicted"/>
<dbReference type="EMBL" id="VUJU01015388">
    <property type="protein sequence ID" value="KAF0694220.1"/>
    <property type="molecule type" value="Genomic_DNA"/>
</dbReference>
<sequence length="32" mass="3830">MPRIYQPDPRSKKYMKPNQNDLKNAIITVKKL</sequence>
<reference evidence="1 2" key="1">
    <citation type="submission" date="2019-08" db="EMBL/GenBank/DDBJ databases">
        <title>Whole genome of Aphis craccivora.</title>
        <authorList>
            <person name="Voronova N.V."/>
            <person name="Shulinski R.S."/>
            <person name="Bandarenka Y.V."/>
            <person name="Zhorov D.G."/>
            <person name="Warner D."/>
        </authorList>
    </citation>
    <scope>NUCLEOTIDE SEQUENCE [LARGE SCALE GENOMIC DNA]</scope>
    <source>
        <strain evidence="1">180601</strain>
        <tissue evidence="1">Whole Body</tissue>
    </source>
</reference>
<organism evidence="1 2">
    <name type="scientific">Aphis craccivora</name>
    <name type="common">Cowpea aphid</name>
    <dbReference type="NCBI Taxonomy" id="307492"/>
    <lineage>
        <taxon>Eukaryota</taxon>
        <taxon>Metazoa</taxon>
        <taxon>Ecdysozoa</taxon>
        <taxon>Arthropoda</taxon>
        <taxon>Hexapoda</taxon>
        <taxon>Insecta</taxon>
        <taxon>Pterygota</taxon>
        <taxon>Neoptera</taxon>
        <taxon>Paraneoptera</taxon>
        <taxon>Hemiptera</taxon>
        <taxon>Sternorrhyncha</taxon>
        <taxon>Aphidomorpha</taxon>
        <taxon>Aphidoidea</taxon>
        <taxon>Aphididae</taxon>
        <taxon>Aphidini</taxon>
        <taxon>Aphis</taxon>
        <taxon>Aphis</taxon>
    </lineage>
</organism>
<evidence type="ECO:0000313" key="1">
    <source>
        <dbReference type="EMBL" id="KAF0694220.1"/>
    </source>
</evidence>
<comment type="caution">
    <text evidence="1">The sequence shown here is derived from an EMBL/GenBank/DDBJ whole genome shotgun (WGS) entry which is preliminary data.</text>
</comment>
<dbReference type="Proteomes" id="UP000478052">
    <property type="component" value="Unassembled WGS sequence"/>
</dbReference>